<dbReference type="Gene3D" id="1.10.1380.10">
    <property type="entry name" value="Neutral endopeptidase , domain2"/>
    <property type="match status" value="1"/>
</dbReference>
<dbReference type="InterPro" id="IPR008753">
    <property type="entry name" value="Peptidase_M13_N"/>
</dbReference>
<dbReference type="RefSeq" id="WP_198316129.1">
    <property type="nucleotide sequence ID" value="NZ_CP022098.1"/>
</dbReference>
<protein>
    <submittedName>
        <fullName evidence="11">Peptidase M13</fullName>
    </submittedName>
</protein>
<evidence type="ECO:0000313" key="11">
    <source>
        <dbReference type="EMBL" id="ATB40123.1"/>
    </source>
</evidence>
<dbReference type="CDD" id="cd08662">
    <property type="entry name" value="M13"/>
    <property type="match status" value="1"/>
</dbReference>
<keyword evidence="6" id="KW-0862">Zinc</keyword>
<evidence type="ECO:0000256" key="7">
    <source>
        <dbReference type="ARBA" id="ARBA00023049"/>
    </source>
</evidence>
<comment type="cofactor">
    <cofactor evidence="1">
        <name>Zn(2+)</name>
        <dbReference type="ChEBI" id="CHEBI:29105"/>
    </cofactor>
</comment>
<keyword evidence="8" id="KW-0732">Signal</keyword>
<evidence type="ECO:0000256" key="5">
    <source>
        <dbReference type="ARBA" id="ARBA00022801"/>
    </source>
</evidence>
<sequence length="681" mass="75756">MKIHWLMLYLLLGPACGAMTRANTTPAGVASDDTSKPWSGDSGLDWNGMDSRVAPGDDFYAHANGGWLRNTPIPADRSFHGVDQTLQELSIERTRLIIEEASKTRGSKPGDFYVSFVDEATIQARGLEPVKPWMKAIAGTATREALAIEMAKLARHDIGGLFVPDVGRDDKNPDVYVASLRQSGLGLPDRALYLEEDARLASIRTAYRAYLTKMLTLAGERDADERAAAVFAFETALAEAHWTRADARDAEKTYNRWSLADFEQKAPGFPWRDYFAALELPSQPAYIAQQPSAFAGEARVFASTALPVLKDYLMLRMLSSYARYLSRPFEETRFAFYGTTLAGTPEQQPRARRAVMLVSNFMGDAVGREYVARHFPPRARAQVEAMVQNVIAAMGDRLERLDWMAPETKARARAKLANVRVKIGHPNTWRDYTALEIEPDDLVGNVARANAFEYRRRVGQLGRPVDRDEWLSPVTAANAFAHMTANEIIFPAAILQPPYFDPNADPAVNHGGIGVTIGHELSHLFDDQGRKFDASGRLAEWWTPRDVERFTALTDKLVAQYDAYEPIPGQHIQGALTLGENLADLAGLAVAYDAYHRSLGGKPAPVIGGTTGEQRFFLGHAQSRRSKHREPALSARLLSDAHAPARERVWTVRNLDSWYAAYQVGPDQKLYLAPEDRVRIW</sequence>
<keyword evidence="5" id="KW-0378">Hydrolase</keyword>
<evidence type="ECO:0000256" key="4">
    <source>
        <dbReference type="ARBA" id="ARBA00022723"/>
    </source>
</evidence>
<dbReference type="InterPro" id="IPR042089">
    <property type="entry name" value="Peptidase_M13_dom_2"/>
</dbReference>
<dbReference type="PROSITE" id="PS51885">
    <property type="entry name" value="NEPRILYSIN"/>
    <property type="match status" value="1"/>
</dbReference>
<evidence type="ECO:0000259" key="10">
    <source>
        <dbReference type="Pfam" id="PF05649"/>
    </source>
</evidence>
<evidence type="ECO:0000313" key="12">
    <source>
        <dbReference type="Proteomes" id="UP000217257"/>
    </source>
</evidence>
<dbReference type="GO" id="GO:0016485">
    <property type="term" value="P:protein processing"/>
    <property type="evidence" value="ECO:0007669"/>
    <property type="project" value="TreeGrafter"/>
</dbReference>
<dbReference type="PANTHER" id="PTHR11733">
    <property type="entry name" value="ZINC METALLOPROTEASE FAMILY M13 NEPRILYSIN-RELATED"/>
    <property type="match status" value="1"/>
</dbReference>
<gene>
    <name evidence="11" type="ORF">CYFUS_005571</name>
</gene>
<evidence type="ECO:0000256" key="3">
    <source>
        <dbReference type="ARBA" id="ARBA00022670"/>
    </source>
</evidence>
<accession>A0A250J961</accession>
<dbReference type="AlphaFoldDB" id="A0A250J961"/>
<comment type="similarity">
    <text evidence="2">Belongs to the peptidase M13 family.</text>
</comment>
<dbReference type="GO" id="GO:0004222">
    <property type="term" value="F:metalloendopeptidase activity"/>
    <property type="evidence" value="ECO:0007669"/>
    <property type="project" value="InterPro"/>
</dbReference>
<dbReference type="Pfam" id="PF05649">
    <property type="entry name" value="Peptidase_M13_N"/>
    <property type="match status" value="1"/>
</dbReference>
<dbReference type="InterPro" id="IPR024079">
    <property type="entry name" value="MetalloPept_cat_dom_sf"/>
</dbReference>
<evidence type="ECO:0000256" key="1">
    <source>
        <dbReference type="ARBA" id="ARBA00001947"/>
    </source>
</evidence>
<organism evidence="11 12">
    <name type="scientific">Cystobacter fuscus</name>
    <dbReference type="NCBI Taxonomy" id="43"/>
    <lineage>
        <taxon>Bacteria</taxon>
        <taxon>Pseudomonadati</taxon>
        <taxon>Myxococcota</taxon>
        <taxon>Myxococcia</taxon>
        <taxon>Myxococcales</taxon>
        <taxon>Cystobacterineae</taxon>
        <taxon>Archangiaceae</taxon>
        <taxon>Cystobacter</taxon>
    </lineage>
</organism>
<keyword evidence="4" id="KW-0479">Metal-binding</keyword>
<feature type="chain" id="PRO_5013236303" evidence="8">
    <location>
        <begin position="18"/>
        <end position="681"/>
    </location>
</feature>
<reference evidence="11 12" key="1">
    <citation type="submission" date="2017-06" db="EMBL/GenBank/DDBJ databases">
        <title>Sequencing and comparative analysis of myxobacterial genomes.</title>
        <authorList>
            <person name="Rupp O."/>
            <person name="Goesmann A."/>
            <person name="Sogaard-Andersen L."/>
        </authorList>
    </citation>
    <scope>NUCLEOTIDE SEQUENCE [LARGE SCALE GENOMIC DNA]</scope>
    <source>
        <strain evidence="11 12">DSM 52655</strain>
    </source>
</reference>
<dbReference type="GO" id="GO:0046872">
    <property type="term" value="F:metal ion binding"/>
    <property type="evidence" value="ECO:0007669"/>
    <property type="project" value="UniProtKB-KW"/>
</dbReference>
<dbReference type="PRINTS" id="PR00786">
    <property type="entry name" value="NEPRILYSIN"/>
</dbReference>
<feature type="signal peptide" evidence="8">
    <location>
        <begin position="1"/>
        <end position="17"/>
    </location>
</feature>
<name>A0A250J961_9BACT</name>
<keyword evidence="7" id="KW-0482">Metalloprotease</keyword>
<evidence type="ECO:0000256" key="6">
    <source>
        <dbReference type="ARBA" id="ARBA00022833"/>
    </source>
</evidence>
<feature type="domain" description="Peptidase M13 N-terminal" evidence="10">
    <location>
        <begin position="55"/>
        <end position="426"/>
    </location>
</feature>
<dbReference type="Pfam" id="PF01431">
    <property type="entry name" value="Peptidase_M13"/>
    <property type="match status" value="1"/>
</dbReference>
<dbReference type="Gene3D" id="3.40.390.10">
    <property type="entry name" value="Collagenase (Catalytic Domain)"/>
    <property type="match status" value="1"/>
</dbReference>
<dbReference type="Proteomes" id="UP000217257">
    <property type="component" value="Chromosome"/>
</dbReference>
<proteinExistence type="inferred from homology"/>
<evidence type="ECO:0000256" key="8">
    <source>
        <dbReference type="SAM" id="SignalP"/>
    </source>
</evidence>
<dbReference type="KEGG" id="cfus:CYFUS_005571"/>
<evidence type="ECO:0000256" key="2">
    <source>
        <dbReference type="ARBA" id="ARBA00007357"/>
    </source>
</evidence>
<dbReference type="SUPFAM" id="SSF55486">
    <property type="entry name" value="Metalloproteases ('zincins'), catalytic domain"/>
    <property type="match status" value="1"/>
</dbReference>
<dbReference type="InterPro" id="IPR018497">
    <property type="entry name" value="Peptidase_M13_C"/>
</dbReference>
<dbReference type="GO" id="GO:0005886">
    <property type="term" value="C:plasma membrane"/>
    <property type="evidence" value="ECO:0007669"/>
    <property type="project" value="TreeGrafter"/>
</dbReference>
<dbReference type="InterPro" id="IPR000718">
    <property type="entry name" value="Peptidase_M13"/>
</dbReference>
<feature type="domain" description="Peptidase M13 C-terminal" evidence="9">
    <location>
        <begin position="478"/>
        <end position="678"/>
    </location>
</feature>
<keyword evidence="3" id="KW-0645">Protease</keyword>
<dbReference type="EMBL" id="CP022098">
    <property type="protein sequence ID" value="ATB40123.1"/>
    <property type="molecule type" value="Genomic_DNA"/>
</dbReference>
<evidence type="ECO:0000259" key="9">
    <source>
        <dbReference type="Pfam" id="PF01431"/>
    </source>
</evidence>
<dbReference type="PANTHER" id="PTHR11733:SF167">
    <property type="entry name" value="FI17812P1-RELATED"/>
    <property type="match status" value="1"/>
</dbReference>